<dbReference type="InterPro" id="IPR036374">
    <property type="entry name" value="OxRdtase_Mopterin-bd_sf"/>
</dbReference>
<dbReference type="Proteomes" id="UP000839052">
    <property type="component" value="Chromosome"/>
</dbReference>
<evidence type="ECO:0000313" key="4">
    <source>
        <dbReference type="Proteomes" id="UP000839052"/>
    </source>
</evidence>
<dbReference type="Pfam" id="PF00174">
    <property type="entry name" value="Oxidored_molyb"/>
    <property type="match status" value="1"/>
</dbReference>
<protein>
    <submittedName>
        <fullName evidence="3">Oxidoreductase molybdopterin binding domain-containing protein</fullName>
    </submittedName>
</protein>
<name>A0ABM8Z174_9PROT</name>
<reference evidence="3 4" key="1">
    <citation type="submission" date="2021-10" db="EMBL/GenBank/DDBJ databases">
        <authorList>
            <person name="Koch H."/>
        </authorList>
    </citation>
    <scope>NUCLEOTIDE SEQUENCE [LARGE SCALE GENOMIC DNA]</scope>
    <source>
        <strain evidence="3">6680</strain>
    </source>
</reference>
<sequence>MIHFIRSSFCLAAVLLAGSTFAAAIVTDPSKFETTSISVSGVVEHKLILNVDDLKQFPAHQISETQVVGQFGGKPVKMKGVLLRDILEKAVVVSHHHNDVKKMAIIAIASDDYKVIFSLNEIFNSPVGEGVMVFFEKDGQPLAKEEGRIALISTKDIRTGPRHVKWLKEIEVRRIVE</sequence>
<gene>
    <name evidence="3" type="ORF">NTG6680_2377</name>
</gene>
<keyword evidence="1" id="KW-0732">Signal</keyword>
<evidence type="ECO:0000313" key="3">
    <source>
        <dbReference type="EMBL" id="CAG9933626.1"/>
    </source>
</evidence>
<dbReference type="InterPro" id="IPR000572">
    <property type="entry name" value="OxRdtase_Mopterin-bd_dom"/>
</dbReference>
<proteinExistence type="predicted"/>
<evidence type="ECO:0000259" key="2">
    <source>
        <dbReference type="Pfam" id="PF00174"/>
    </source>
</evidence>
<feature type="domain" description="Oxidoreductase molybdopterin-binding" evidence="2">
    <location>
        <begin position="32"/>
        <end position="173"/>
    </location>
</feature>
<dbReference type="RefSeq" id="WP_239797383.1">
    <property type="nucleotide sequence ID" value="NZ_OU912926.1"/>
</dbReference>
<feature type="signal peptide" evidence="1">
    <location>
        <begin position="1"/>
        <end position="22"/>
    </location>
</feature>
<feature type="chain" id="PRO_5046647913" evidence="1">
    <location>
        <begin position="23"/>
        <end position="177"/>
    </location>
</feature>
<keyword evidence="4" id="KW-1185">Reference proteome</keyword>
<dbReference type="Gene3D" id="3.90.420.10">
    <property type="entry name" value="Oxidoreductase, molybdopterin-binding domain"/>
    <property type="match status" value="1"/>
</dbReference>
<evidence type="ECO:0000256" key="1">
    <source>
        <dbReference type="SAM" id="SignalP"/>
    </source>
</evidence>
<dbReference type="SUPFAM" id="SSF56524">
    <property type="entry name" value="Oxidoreductase molybdopterin-binding domain"/>
    <property type="match status" value="1"/>
</dbReference>
<dbReference type="EMBL" id="OU912926">
    <property type="protein sequence ID" value="CAG9933626.1"/>
    <property type="molecule type" value="Genomic_DNA"/>
</dbReference>
<organism evidence="3 4">
    <name type="scientific">Candidatus Nitrotoga arctica</name>
    <dbReference type="NCBI Taxonomy" id="453162"/>
    <lineage>
        <taxon>Bacteria</taxon>
        <taxon>Pseudomonadati</taxon>
        <taxon>Pseudomonadota</taxon>
        <taxon>Betaproteobacteria</taxon>
        <taxon>Nitrosomonadales</taxon>
        <taxon>Gallionellaceae</taxon>
        <taxon>Candidatus Nitrotoga</taxon>
    </lineage>
</organism>
<accession>A0ABM8Z174</accession>